<name>A0A2T2NQ50_CORCC</name>
<evidence type="ECO:0000313" key="2">
    <source>
        <dbReference type="Proteomes" id="UP000240883"/>
    </source>
</evidence>
<protein>
    <submittedName>
        <fullName evidence="1">Uncharacterized protein</fullName>
    </submittedName>
</protein>
<dbReference type="Proteomes" id="UP000240883">
    <property type="component" value="Unassembled WGS sequence"/>
</dbReference>
<sequence>MEDFTIPGLPPDWILEYTVGPGRAPYSQINDHYHLPPATQQQKQEITSCLQPSCLADAGLVGQLLSFAGPGDAVVKLNGARGKVFDGRPRSFYQSVSRLHCPGPVLRAMHPVRGIAAAELLLPKQVADCFDFADLARSLGIRMSFFPDNL</sequence>
<proteinExistence type="predicted"/>
<reference evidence="1 2" key="1">
    <citation type="journal article" date="2018" name="Front. Microbiol.">
        <title>Genome-Wide Analysis of Corynespora cassiicola Leaf Fall Disease Putative Effectors.</title>
        <authorList>
            <person name="Lopez D."/>
            <person name="Ribeiro S."/>
            <person name="Label P."/>
            <person name="Fumanal B."/>
            <person name="Venisse J.S."/>
            <person name="Kohler A."/>
            <person name="de Oliveira R.R."/>
            <person name="Labutti K."/>
            <person name="Lipzen A."/>
            <person name="Lail K."/>
            <person name="Bauer D."/>
            <person name="Ohm R.A."/>
            <person name="Barry K.W."/>
            <person name="Spatafora J."/>
            <person name="Grigoriev I.V."/>
            <person name="Martin F.M."/>
            <person name="Pujade-Renaud V."/>
        </authorList>
    </citation>
    <scope>NUCLEOTIDE SEQUENCE [LARGE SCALE GENOMIC DNA]</scope>
    <source>
        <strain evidence="1 2">Philippines</strain>
    </source>
</reference>
<dbReference type="AlphaFoldDB" id="A0A2T2NQ50"/>
<gene>
    <name evidence="1" type="ORF">BS50DRAFT_633292</name>
</gene>
<accession>A0A2T2NQ50</accession>
<dbReference type="EMBL" id="KZ678134">
    <property type="protein sequence ID" value="PSN67572.1"/>
    <property type="molecule type" value="Genomic_DNA"/>
</dbReference>
<organism evidence="1 2">
    <name type="scientific">Corynespora cassiicola Philippines</name>
    <dbReference type="NCBI Taxonomy" id="1448308"/>
    <lineage>
        <taxon>Eukaryota</taxon>
        <taxon>Fungi</taxon>
        <taxon>Dikarya</taxon>
        <taxon>Ascomycota</taxon>
        <taxon>Pezizomycotina</taxon>
        <taxon>Dothideomycetes</taxon>
        <taxon>Pleosporomycetidae</taxon>
        <taxon>Pleosporales</taxon>
        <taxon>Corynesporascaceae</taxon>
        <taxon>Corynespora</taxon>
    </lineage>
</organism>
<keyword evidence="2" id="KW-1185">Reference proteome</keyword>
<evidence type="ECO:0000313" key="1">
    <source>
        <dbReference type="EMBL" id="PSN67572.1"/>
    </source>
</evidence>